<evidence type="ECO:0000313" key="1">
    <source>
        <dbReference type="EMBL" id="OZJ02291.1"/>
    </source>
</evidence>
<name>A0A261XVC3_9FUNG</name>
<keyword evidence="2" id="KW-1185">Reference proteome</keyword>
<dbReference type="EMBL" id="MVBO01000167">
    <property type="protein sequence ID" value="OZJ02291.1"/>
    <property type="molecule type" value="Genomic_DNA"/>
</dbReference>
<sequence length="146" mass="16577">MCILFWALQQHPRYRFVFCSNRDEYLARPTAPASFWDTSKTVYGGRDLLYPDENGTWLGVSTSGQFAAMTNYREPAPPTRISRGVLVRDYLLGHASPLEYTRQLKTRGEAFNGFSLVCVDLVSENMAYVSNREESTVISLSEGQVY</sequence>
<protein>
    <recommendedName>
        <fullName evidence="3">Glutamine amidotransferase type-2 domain-containing protein</fullName>
    </recommendedName>
</protein>
<dbReference type="InterPro" id="IPR008551">
    <property type="entry name" value="TANGO2"/>
</dbReference>
<reference evidence="1 2" key="1">
    <citation type="journal article" date="2017" name="Mycologia">
        <title>Bifiguratus adelaidae, gen. et sp. nov., a new member of Mucoromycotina in endophytic and soil-dwelling habitats.</title>
        <authorList>
            <person name="Torres-Cruz T.J."/>
            <person name="Billingsley Tobias T.L."/>
            <person name="Almatruk M."/>
            <person name="Hesse C."/>
            <person name="Kuske C.R."/>
            <person name="Desiro A."/>
            <person name="Benucci G.M."/>
            <person name="Bonito G."/>
            <person name="Stajich J.E."/>
            <person name="Dunlap C."/>
            <person name="Arnold A.E."/>
            <person name="Porras-Alfaro A."/>
        </authorList>
    </citation>
    <scope>NUCLEOTIDE SEQUENCE [LARGE SCALE GENOMIC DNA]</scope>
    <source>
        <strain evidence="1 2">AZ0501</strain>
    </source>
</reference>
<dbReference type="PANTHER" id="PTHR17985">
    <property type="entry name" value="SER/THR-RICH PROTEIN T10 IN DGCR REGION"/>
    <property type="match status" value="1"/>
</dbReference>
<evidence type="ECO:0000313" key="2">
    <source>
        <dbReference type="Proteomes" id="UP000242875"/>
    </source>
</evidence>
<evidence type="ECO:0008006" key="3">
    <source>
        <dbReference type="Google" id="ProtNLM"/>
    </source>
</evidence>
<dbReference type="PANTHER" id="PTHR17985:SF8">
    <property type="entry name" value="TRANSPORT AND GOLGI ORGANIZATION PROTEIN 2 HOMOLOG"/>
    <property type="match status" value="1"/>
</dbReference>
<feature type="non-terminal residue" evidence="1">
    <location>
        <position position="146"/>
    </location>
</feature>
<comment type="caution">
    <text evidence="1">The sequence shown here is derived from an EMBL/GenBank/DDBJ whole genome shotgun (WGS) entry which is preliminary data.</text>
</comment>
<gene>
    <name evidence="1" type="ORF">BZG36_05345</name>
</gene>
<dbReference type="Proteomes" id="UP000242875">
    <property type="component" value="Unassembled WGS sequence"/>
</dbReference>
<dbReference type="Pfam" id="PF05742">
    <property type="entry name" value="TANGO2"/>
    <property type="match status" value="1"/>
</dbReference>
<dbReference type="OrthoDB" id="191601at2759"/>
<proteinExistence type="predicted"/>
<organism evidence="1 2">
    <name type="scientific">Bifiguratus adelaidae</name>
    <dbReference type="NCBI Taxonomy" id="1938954"/>
    <lineage>
        <taxon>Eukaryota</taxon>
        <taxon>Fungi</taxon>
        <taxon>Fungi incertae sedis</taxon>
        <taxon>Mucoromycota</taxon>
        <taxon>Mucoromycotina</taxon>
        <taxon>Endogonomycetes</taxon>
        <taxon>Endogonales</taxon>
        <taxon>Endogonales incertae sedis</taxon>
        <taxon>Bifiguratus</taxon>
    </lineage>
</organism>
<accession>A0A261XVC3</accession>
<dbReference type="AlphaFoldDB" id="A0A261XVC3"/>